<comment type="function">
    <text evidence="2">Membrane-anchoring subunit of succinate dehydrogenase (SDH).</text>
</comment>
<dbReference type="Proteomes" id="UP001595799">
    <property type="component" value="Unassembled WGS sequence"/>
</dbReference>
<feature type="transmembrane region" description="Helical" evidence="16">
    <location>
        <begin position="55"/>
        <end position="80"/>
    </location>
</feature>
<evidence type="ECO:0000256" key="9">
    <source>
        <dbReference type="ARBA" id="ARBA00022617"/>
    </source>
</evidence>
<gene>
    <name evidence="17" type="primary">sdhD</name>
    <name evidence="17" type="ORF">ACFOW6_09470</name>
</gene>
<keyword evidence="7" id="KW-0813">Transport</keyword>
<dbReference type="InterPro" id="IPR034804">
    <property type="entry name" value="SQR/QFR_C/D"/>
</dbReference>
<dbReference type="RefSeq" id="WP_382422116.1">
    <property type="nucleotide sequence ID" value="NZ_JBHSCW010000004.1"/>
</dbReference>
<comment type="subcellular location">
    <subcellularLocation>
        <location evidence="3">Membrane</location>
        <topology evidence="3">Multi-pass membrane protein</topology>
    </subcellularLocation>
</comment>
<evidence type="ECO:0000313" key="17">
    <source>
        <dbReference type="EMBL" id="MFC4351769.1"/>
    </source>
</evidence>
<evidence type="ECO:0000256" key="1">
    <source>
        <dbReference type="ARBA" id="ARBA00001971"/>
    </source>
</evidence>
<evidence type="ECO:0000256" key="2">
    <source>
        <dbReference type="ARBA" id="ARBA00004050"/>
    </source>
</evidence>
<evidence type="ECO:0000313" key="18">
    <source>
        <dbReference type="Proteomes" id="UP001595799"/>
    </source>
</evidence>
<dbReference type="InterPro" id="IPR014312">
    <property type="entry name" value="Succ_DH_anchor"/>
</dbReference>
<evidence type="ECO:0000256" key="15">
    <source>
        <dbReference type="ARBA" id="ARBA00023136"/>
    </source>
</evidence>
<protein>
    <recommendedName>
        <fullName evidence="6">Succinate dehydrogenase hydrophobic membrane anchor subunit</fullName>
    </recommendedName>
</protein>
<accession>A0ABV8UMK8</accession>
<feature type="transmembrane region" description="Helical" evidence="16">
    <location>
        <begin position="28"/>
        <end position="48"/>
    </location>
</feature>
<evidence type="ECO:0000256" key="14">
    <source>
        <dbReference type="ARBA" id="ARBA00023004"/>
    </source>
</evidence>
<comment type="cofactor">
    <cofactor evidence="1">
        <name>heme</name>
        <dbReference type="ChEBI" id="CHEBI:30413"/>
    </cofactor>
</comment>
<keyword evidence="12" id="KW-0249">Electron transport</keyword>
<proteinExistence type="predicted"/>
<evidence type="ECO:0000256" key="13">
    <source>
        <dbReference type="ARBA" id="ARBA00022989"/>
    </source>
</evidence>
<dbReference type="CDD" id="cd03495">
    <property type="entry name" value="SQR_TypeC_SdhD_like"/>
    <property type="match status" value="1"/>
</dbReference>
<name>A0ABV8UMK8_9PROT</name>
<evidence type="ECO:0000256" key="12">
    <source>
        <dbReference type="ARBA" id="ARBA00022982"/>
    </source>
</evidence>
<dbReference type="EMBL" id="JBHSCW010000004">
    <property type="protein sequence ID" value="MFC4351769.1"/>
    <property type="molecule type" value="Genomic_DNA"/>
</dbReference>
<evidence type="ECO:0000256" key="6">
    <source>
        <dbReference type="ARBA" id="ARBA00019425"/>
    </source>
</evidence>
<evidence type="ECO:0000256" key="4">
    <source>
        <dbReference type="ARBA" id="ARBA00005163"/>
    </source>
</evidence>
<keyword evidence="11" id="KW-0479">Metal-binding</keyword>
<evidence type="ECO:0000256" key="10">
    <source>
        <dbReference type="ARBA" id="ARBA00022692"/>
    </source>
</evidence>
<keyword evidence="9" id="KW-0349">Heme</keyword>
<evidence type="ECO:0000256" key="11">
    <source>
        <dbReference type="ARBA" id="ARBA00022723"/>
    </source>
</evidence>
<keyword evidence="10 16" id="KW-0812">Transmembrane</keyword>
<keyword evidence="18" id="KW-1185">Reference proteome</keyword>
<dbReference type="SUPFAM" id="SSF81343">
    <property type="entry name" value="Fumarate reductase respiratory complex transmembrane subunits"/>
    <property type="match status" value="1"/>
</dbReference>
<dbReference type="NCBIfam" id="TIGR02968">
    <property type="entry name" value="succ_dehyd_anc"/>
    <property type="match status" value="1"/>
</dbReference>
<comment type="caution">
    <text evidence="17">The sequence shown here is derived from an EMBL/GenBank/DDBJ whole genome shotgun (WGS) entry which is preliminary data.</text>
</comment>
<dbReference type="Pfam" id="PF01127">
    <property type="entry name" value="Sdh_cyt"/>
    <property type="match status" value="1"/>
</dbReference>
<evidence type="ECO:0000256" key="8">
    <source>
        <dbReference type="ARBA" id="ARBA00022532"/>
    </source>
</evidence>
<evidence type="ECO:0000256" key="3">
    <source>
        <dbReference type="ARBA" id="ARBA00004141"/>
    </source>
</evidence>
<evidence type="ECO:0000256" key="5">
    <source>
        <dbReference type="ARBA" id="ARBA00011558"/>
    </source>
</evidence>
<dbReference type="InterPro" id="IPR000701">
    <property type="entry name" value="SuccDH_FuR_B_TM-su"/>
</dbReference>
<evidence type="ECO:0000256" key="16">
    <source>
        <dbReference type="SAM" id="Phobius"/>
    </source>
</evidence>
<keyword evidence="13 16" id="KW-1133">Transmembrane helix</keyword>
<dbReference type="Gene3D" id="1.20.1300.10">
    <property type="entry name" value="Fumarate reductase/succinate dehydrogenase, transmembrane subunit"/>
    <property type="match status" value="1"/>
</dbReference>
<comment type="pathway">
    <text evidence="4">Carbohydrate metabolism; tricarboxylic acid cycle.</text>
</comment>
<keyword evidence="8" id="KW-0816">Tricarboxylic acid cycle</keyword>
<organism evidence="17 18">
    <name type="scientific">Fodinicurvata halophila</name>
    <dbReference type="NCBI Taxonomy" id="1419723"/>
    <lineage>
        <taxon>Bacteria</taxon>
        <taxon>Pseudomonadati</taxon>
        <taxon>Pseudomonadota</taxon>
        <taxon>Alphaproteobacteria</taxon>
        <taxon>Rhodospirillales</taxon>
        <taxon>Rhodovibrionaceae</taxon>
        <taxon>Fodinicurvata</taxon>
    </lineage>
</organism>
<keyword evidence="15 16" id="KW-0472">Membrane</keyword>
<reference evidence="18" key="1">
    <citation type="journal article" date="2019" name="Int. J. Syst. Evol. Microbiol.">
        <title>The Global Catalogue of Microorganisms (GCM) 10K type strain sequencing project: providing services to taxonomists for standard genome sequencing and annotation.</title>
        <authorList>
            <consortium name="The Broad Institute Genomics Platform"/>
            <consortium name="The Broad Institute Genome Sequencing Center for Infectious Disease"/>
            <person name="Wu L."/>
            <person name="Ma J."/>
        </authorList>
    </citation>
    <scope>NUCLEOTIDE SEQUENCE [LARGE SCALE GENOMIC DNA]</scope>
    <source>
        <strain evidence="18">CECT 8472</strain>
    </source>
</reference>
<comment type="subunit">
    <text evidence="5">Part of an enzyme complex containing four subunits: a flavoprotein, an iron-sulfur protein, plus two membrane-anchoring proteins, SdhC and SdhD.</text>
</comment>
<sequence>MNLRSPLSRVRYLGSAKDGTQHWWAQRLSALALIPLSIWFVASVLSLIGASHQNFALWAGGPFTASLLILLILATFYHAWLGLQVVVEDYVHSSGLKLALLLLIKAACILLATIGVISVLILLFQ</sequence>
<keyword evidence="14" id="KW-0408">Iron</keyword>
<feature type="transmembrane region" description="Helical" evidence="16">
    <location>
        <begin position="100"/>
        <end position="124"/>
    </location>
</feature>
<evidence type="ECO:0000256" key="7">
    <source>
        <dbReference type="ARBA" id="ARBA00022448"/>
    </source>
</evidence>